<dbReference type="AlphaFoldDB" id="A0A1H9R1L8"/>
<gene>
    <name evidence="1" type="ORF">SAMN04488559_1037</name>
</gene>
<protein>
    <submittedName>
        <fullName evidence="1">Uncharacterized conserved protein YbbK, DUF523 family</fullName>
    </submittedName>
</protein>
<reference evidence="1 2" key="1">
    <citation type="submission" date="2016-10" db="EMBL/GenBank/DDBJ databases">
        <authorList>
            <person name="de Groot N.N."/>
        </authorList>
    </citation>
    <scope>NUCLEOTIDE SEQUENCE [LARGE SCALE GENOMIC DNA]</scope>
    <source>
        <strain evidence="1 2">DSM 13760</strain>
    </source>
</reference>
<evidence type="ECO:0000313" key="2">
    <source>
        <dbReference type="Proteomes" id="UP000198948"/>
    </source>
</evidence>
<evidence type="ECO:0000313" key="1">
    <source>
        <dbReference type="EMBL" id="SER66721.1"/>
    </source>
</evidence>
<dbReference type="InterPro" id="IPR007553">
    <property type="entry name" value="2-thiour_desulf"/>
</dbReference>
<accession>A0A1H9R1L8</accession>
<dbReference type="PANTHER" id="PTHR30087:SF1">
    <property type="entry name" value="HYPOTHETICAL CYTOSOLIC PROTEIN"/>
    <property type="match status" value="1"/>
</dbReference>
<dbReference type="Pfam" id="PF04463">
    <property type="entry name" value="2-thiour_desulf"/>
    <property type="match status" value="1"/>
</dbReference>
<sequence length="149" mass="15682">MIGVSACLAGCPCRYDGQANTVEEIKRLIQNEQAVAFCPEVLGGLATPREPAEIVGGSAEDVWNGSAKVLTISGKDVTEAFKNGALATLAALKKHGIKTVILKANSPSCGSEMVYDGTFSGHKIIGNGLTAALLKKHQIIVTDEYHWNA</sequence>
<dbReference type="EMBL" id="FOHA01000003">
    <property type="protein sequence ID" value="SER66721.1"/>
    <property type="molecule type" value="Genomic_DNA"/>
</dbReference>
<organism evidence="1 2">
    <name type="scientific">Isobaculum melis</name>
    <dbReference type="NCBI Taxonomy" id="142588"/>
    <lineage>
        <taxon>Bacteria</taxon>
        <taxon>Bacillati</taxon>
        <taxon>Bacillota</taxon>
        <taxon>Bacilli</taxon>
        <taxon>Lactobacillales</taxon>
        <taxon>Carnobacteriaceae</taxon>
        <taxon>Isobaculum</taxon>
    </lineage>
</organism>
<proteinExistence type="predicted"/>
<dbReference type="Proteomes" id="UP000198948">
    <property type="component" value="Unassembled WGS sequence"/>
</dbReference>
<dbReference type="STRING" id="142588.SAMN04488559_1037"/>
<name>A0A1H9R1L8_9LACT</name>
<dbReference type="PANTHER" id="PTHR30087">
    <property type="entry name" value="INNER MEMBRANE PROTEIN"/>
    <property type="match status" value="1"/>
</dbReference>
<dbReference type="RefSeq" id="WP_177165663.1">
    <property type="nucleotide sequence ID" value="NZ_FOHA01000003.1"/>
</dbReference>
<keyword evidence="2" id="KW-1185">Reference proteome</keyword>